<dbReference type="SMART" id="SM00342">
    <property type="entry name" value="HTH_ARAC"/>
    <property type="match status" value="1"/>
</dbReference>
<feature type="domain" description="HTH araC/xylS-type" evidence="4">
    <location>
        <begin position="10"/>
        <end position="108"/>
    </location>
</feature>
<name>A0A2T3JGQ4_9GAMM</name>
<dbReference type="Pfam" id="PF06445">
    <property type="entry name" value="GyrI-like"/>
    <property type="match status" value="1"/>
</dbReference>
<dbReference type="PANTHER" id="PTHR40055:SF1">
    <property type="entry name" value="TRANSCRIPTIONAL REGULATOR YGIV-RELATED"/>
    <property type="match status" value="1"/>
</dbReference>
<dbReference type="InterPro" id="IPR010499">
    <property type="entry name" value="AraC_E-bd"/>
</dbReference>
<evidence type="ECO:0000313" key="5">
    <source>
        <dbReference type="EMBL" id="PSU48139.1"/>
    </source>
</evidence>
<dbReference type="OrthoDB" id="282744at2"/>
<evidence type="ECO:0000313" key="6">
    <source>
        <dbReference type="Proteomes" id="UP000240987"/>
    </source>
</evidence>
<organism evidence="5 6">
    <name type="scientific">Photobacterium frigidiphilum</name>
    <dbReference type="NCBI Taxonomy" id="264736"/>
    <lineage>
        <taxon>Bacteria</taxon>
        <taxon>Pseudomonadati</taxon>
        <taxon>Pseudomonadota</taxon>
        <taxon>Gammaproteobacteria</taxon>
        <taxon>Vibrionales</taxon>
        <taxon>Vibrionaceae</taxon>
        <taxon>Photobacterium</taxon>
    </lineage>
</organism>
<reference evidence="5 6" key="1">
    <citation type="submission" date="2018-01" db="EMBL/GenBank/DDBJ databases">
        <title>Whole genome sequencing of Histamine producing bacteria.</title>
        <authorList>
            <person name="Butler K."/>
        </authorList>
    </citation>
    <scope>NUCLEOTIDE SEQUENCE [LARGE SCALE GENOMIC DNA]</scope>
    <source>
        <strain evidence="5 6">JCM 12947</strain>
    </source>
</reference>
<dbReference type="SUPFAM" id="SSF46689">
    <property type="entry name" value="Homeodomain-like"/>
    <property type="match status" value="2"/>
</dbReference>
<keyword evidence="3" id="KW-0804">Transcription</keyword>
<dbReference type="PROSITE" id="PS00041">
    <property type="entry name" value="HTH_ARAC_FAMILY_1"/>
    <property type="match status" value="1"/>
</dbReference>
<protein>
    <submittedName>
        <fullName evidence="5">AraC family transcriptional regulator</fullName>
    </submittedName>
</protein>
<dbReference type="Gene3D" id="1.10.10.60">
    <property type="entry name" value="Homeodomain-like"/>
    <property type="match status" value="2"/>
</dbReference>
<dbReference type="SMART" id="SM00871">
    <property type="entry name" value="AraC_E_bind"/>
    <property type="match status" value="1"/>
</dbReference>
<dbReference type="InterPro" id="IPR011256">
    <property type="entry name" value="Reg_factor_effector_dom_sf"/>
</dbReference>
<evidence type="ECO:0000256" key="1">
    <source>
        <dbReference type="ARBA" id="ARBA00023015"/>
    </source>
</evidence>
<dbReference type="InterPro" id="IPR009057">
    <property type="entry name" value="Homeodomain-like_sf"/>
</dbReference>
<keyword evidence="2" id="KW-0238">DNA-binding</keyword>
<dbReference type="GO" id="GO:0003700">
    <property type="term" value="F:DNA-binding transcription factor activity"/>
    <property type="evidence" value="ECO:0007669"/>
    <property type="project" value="InterPro"/>
</dbReference>
<accession>A0A2T3JGQ4</accession>
<dbReference type="Gene3D" id="3.20.80.10">
    <property type="entry name" value="Regulatory factor, effector binding domain"/>
    <property type="match status" value="1"/>
</dbReference>
<keyword evidence="6" id="KW-1185">Reference proteome</keyword>
<dbReference type="InterPro" id="IPR029442">
    <property type="entry name" value="GyrI-like"/>
</dbReference>
<dbReference type="AlphaFoldDB" id="A0A2T3JGQ4"/>
<dbReference type="RefSeq" id="WP_107243120.1">
    <property type="nucleotide sequence ID" value="NZ_PYMJ01000011.1"/>
</dbReference>
<dbReference type="Proteomes" id="UP000240987">
    <property type="component" value="Unassembled WGS sequence"/>
</dbReference>
<dbReference type="InterPro" id="IPR018060">
    <property type="entry name" value="HTH_AraC"/>
</dbReference>
<dbReference type="GO" id="GO:0043565">
    <property type="term" value="F:sequence-specific DNA binding"/>
    <property type="evidence" value="ECO:0007669"/>
    <property type="project" value="InterPro"/>
</dbReference>
<evidence type="ECO:0000256" key="3">
    <source>
        <dbReference type="ARBA" id="ARBA00023163"/>
    </source>
</evidence>
<keyword evidence="1" id="KW-0805">Transcription regulation</keyword>
<proteinExistence type="predicted"/>
<evidence type="ECO:0000256" key="2">
    <source>
        <dbReference type="ARBA" id="ARBA00023125"/>
    </source>
</evidence>
<dbReference type="InterPro" id="IPR050908">
    <property type="entry name" value="SmbC-like"/>
</dbReference>
<dbReference type="PANTHER" id="PTHR40055">
    <property type="entry name" value="TRANSCRIPTIONAL REGULATOR YGIV-RELATED"/>
    <property type="match status" value="1"/>
</dbReference>
<evidence type="ECO:0000259" key="4">
    <source>
        <dbReference type="PROSITE" id="PS01124"/>
    </source>
</evidence>
<dbReference type="InterPro" id="IPR018062">
    <property type="entry name" value="HTH_AraC-typ_CS"/>
</dbReference>
<dbReference type="PROSITE" id="PS01124">
    <property type="entry name" value="HTH_ARAC_FAMILY_2"/>
    <property type="match status" value="1"/>
</dbReference>
<dbReference type="Pfam" id="PF12833">
    <property type="entry name" value="HTH_18"/>
    <property type="match status" value="1"/>
</dbReference>
<comment type="caution">
    <text evidence="5">The sequence shown here is derived from an EMBL/GenBank/DDBJ whole genome shotgun (WGS) entry which is preliminary data.</text>
</comment>
<dbReference type="EMBL" id="PYMJ01000011">
    <property type="protein sequence ID" value="PSU48139.1"/>
    <property type="molecule type" value="Genomic_DNA"/>
</dbReference>
<dbReference type="SUPFAM" id="SSF55136">
    <property type="entry name" value="Probable bacterial effector-binding domain"/>
    <property type="match status" value="1"/>
</dbReference>
<sequence>MKTNYKRKVLPVIRYLEKNYNQPLNLSDVAALAHLSPYHFHRIFKAVTNETVADYIRRLKLTNAAQMLFHNDYSVTYVALEYGFSSSQSLAKAFKSYFGLTPTEIKNCQTFNELSLLLRNSKIGHTLSKEGHAAEGERSYSFTCHQQWSEVMKTEVINERLLAYTRVTGTYGEGYETAIAKVCQWAGAKGLSDGEIIFIYHDNPELTPSAKCRTDICISVPQGTEVSNGIELKILPAGGYASIRSEIRGKSDFGQYWDELLGQVVESGLDVDERPCFELYHSYNPETEVGDVSFYTAVKV</sequence>
<gene>
    <name evidence="5" type="ORF">C9J12_13070</name>
</gene>